<feature type="domain" description="HTH araC/xylS-type" evidence="4">
    <location>
        <begin position="212"/>
        <end position="311"/>
    </location>
</feature>
<dbReference type="RefSeq" id="WP_009804792.1">
    <property type="nucleotide sequence ID" value="NZ_CH724131.1"/>
</dbReference>
<organism evidence="5 6">
    <name type="scientific">Pseudooceanicola batsensis (strain ATCC BAA-863 / DSM 15984 / KCTC 12145 / HTCC2597)</name>
    <name type="common">Oceanicola batsensis</name>
    <dbReference type="NCBI Taxonomy" id="252305"/>
    <lineage>
        <taxon>Bacteria</taxon>
        <taxon>Pseudomonadati</taxon>
        <taxon>Pseudomonadota</taxon>
        <taxon>Alphaproteobacteria</taxon>
        <taxon>Rhodobacterales</taxon>
        <taxon>Paracoccaceae</taxon>
        <taxon>Pseudooceanicola</taxon>
    </lineage>
</organism>
<keyword evidence="1" id="KW-0805">Transcription regulation</keyword>
<dbReference type="InterPro" id="IPR009057">
    <property type="entry name" value="Homeodomain-like_sf"/>
</dbReference>
<sequence>MLNYHSKLWDERARGRADFQSLLFSAPDHFNMSKGPDRRLRVASADFPGIGTSLLSVTSSGHEIDLADDKFLTVMMPTRGRTLVRMDRQQQVIREDDSLALGPSERWTRVERGAHQDFRANLAKISLDAAPVRHVLPVATDNPVVPTSPAALAGFKALIRYMFSDLASAAPTLIHRPASDLFAALVIEHIRLIFLTAPDAGPRERPQHALVRRAEDFMLANLSEPLTVPTIAEAIGVSVRQLQDAFRQSSGQTPWDRLTAHRLHKARQRLLAGCGDSVTTIAFDCGFSHLGRFAQTYRVTFGEAPSTTLRRARGSASAIRTGTAQNG</sequence>
<dbReference type="InterPro" id="IPR018060">
    <property type="entry name" value="HTH_AraC"/>
</dbReference>
<dbReference type="GO" id="GO:0003700">
    <property type="term" value="F:DNA-binding transcription factor activity"/>
    <property type="evidence" value="ECO:0007669"/>
    <property type="project" value="InterPro"/>
</dbReference>
<dbReference type="SMART" id="SM00342">
    <property type="entry name" value="HTH_ARAC"/>
    <property type="match status" value="1"/>
</dbReference>
<dbReference type="AlphaFoldDB" id="A3TXD2"/>
<dbReference type="EMBL" id="AAMO01000004">
    <property type="protein sequence ID" value="EAQ03492.1"/>
    <property type="molecule type" value="Genomic_DNA"/>
</dbReference>
<dbReference type="eggNOG" id="COG4977">
    <property type="taxonomic scope" value="Bacteria"/>
</dbReference>
<name>A3TXD2_PSEBH</name>
<evidence type="ECO:0000313" key="6">
    <source>
        <dbReference type="Proteomes" id="UP000004318"/>
    </source>
</evidence>
<reference evidence="5 6" key="1">
    <citation type="journal article" date="2010" name="J. Bacteriol.">
        <title>Genome sequences of Oceanicola granulosus HTCC2516(T) and Oceanicola batsensis HTCC2597(TDelta).</title>
        <authorList>
            <person name="Thrash J.C."/>
            <person name="Cho J.C."/>
            <person name="Vergin K.L."/>
            <person name="Giovannoni S.J."/>
        </authorList>
    </citation>
    <scope>NUCLEOTIDE SEQUENCE [LARGE SCALE GENOMIC DNA]</scope>
    <source>
        <strain evidence="6">ATCC BAA-863 / DSM 15984 / KCTC 12145 / HTCC2597</strain>
    </source>
</reference>
<dbReference type="PANTHER" id="PTHR46796:SF12">
    <property type="entry name" value="HTH-TYPE DNA-BINDING TRANSCRIPTIONAL ACTIVATOR EUTR"/>
    <property type="match status" value="1"/>
</dbReference>
<dbReference type="STRING" id="252305.OB2597_02692"/>
<dbReference type="GO" id="GO:0043565">
    <property type="term" value="F:sequence-specific DNA binding"/>
    <property type="evidence" value="ECO:0007669"/>
    <property type="project" value="InterPro"/>
</dbReference>
<dbReference type="Proteomes" id="UP000004318">
    <property type="component" value="Unassembled WGS sequence"/>
</dbReference>
<accession>A3TXD2</accession>
<evidence type="ECO:0000259" key="4">
    <source>
        <dbReference type="PROSITE" id="PS01124"/>
    </source>
</evidence>
<comment type="caution">
    <text evidence="5">The sequence shown here is derived from an EMBL/GenBank/DDBJ whole genome shotgun (WGS) entry which is preliminary data.</text>
</comment>
<keyword evidence="6" id="KW-1185">Reference proteome</keyword>
<evidence type="ECO:0000313" key="5">
    <source>
        <dbReference type="EMBL" id="EAQ03492.1"/>
    </source>
</evidence>
<gene>
    <name evidence="5" type="ORF">OB2597_02692</name>
</gene>
<dbReference type="Gene3D" id="1.10.10.60">
    <property type="entry name" value="Homeodomain-like"/>
    <property type="match status" value="1"/>
</dbReference>
<dbReference type="PANTHER" id="PTHR46796">
    <property type="entry name" value="HTH-TYPE TRANSCRIPTIONAL ACTIVATOR RHAS-RELATED"/>
    <property type="match status" value="1"/>
</dbReference>
<dbReference type="SUPFAM" id="SSF46689">
    <property type="entry name" value="Homeodomain-like"/>
    <property type="match status" value="2"/>
</dbReference>
<protein>
    <submittedName>
        <fullName evidence="5">Transcriptional regulator, AraC family protein</fullName>
    </submittedName>
</protein>
<dbReference type="InterPro" id="IPR050204">
    <property type="entry name" value="AraC_XylS_family_regulators"/>
</dbReference>
<proteinExistence type="predicted"/>
<dbReference type="OrthoDB" id="7285481at2"/>
<keyword evidence="2" id="KW-0238">DNA-binding</keyword>
<evidence type="ECO:0000256" key="3">
    <source>
        <dbReference type="ARBA" id="ARBA00023163"/>
    </source>
</evidence>
<dbReference type="PROSITE" id="PS01124">
    <property type="entry name" value="HTH_ARAC_FAMILY_2"/>
    <property type="match status" value="1"/>
</dbReference>
<keyword evidence="3" id="KW-0804">Transcription</keyword>
<dbReference type="HOGENOM" id="CLU_047930_0_1_5"/>
<evidence type="ECO:0000256" key="1">
    <source>
        <dbReference type="ARBA" id="ARBA00023015"/>
    </source>
</evidence>
<evidence type="ECO:0000256" key="2">
    <source>
        <dbReference type="ARBA" id="ARBA00023125"/>
    </source>
</evidence>
<dbReference type="Pfam" id="PF12833">
    <property type="entry name" value="HTH_18"/>
    <property type="match status" value="1"/>
</dbReference>